<dbReference type="RefSeq" id="WP_034890993.1">
    <property type="nucleotide sequence ID" value="NZ_JRUQ01000027.1"/>
</dbReference>
<gene>
    <name evidence="1" type="ORF">NG99_08860</name>
</gene>
<evidence type="ECO:0000313" key="2">
    <source>
        <dbReference type="Proteomes" id="UP000030351"/>
    </source>
</evidence>
<dbReference type="eggNOG" id="ENOG5032UHR">
    <property type="taxonomic scope" value="Bacteria"/>
</dbReference>
<organism evidence="1 2">
    <name type="scientific">Erwinia typographi</name>
    <dbReference type="NCBI Taxonomy" id="371042"/>
    <lineage>
        <taxon>Bacteria</taxon>
        <taxon>Pseudomonadati</taxon>
        <taxon>Pseudomonadota</taxon>
        <taxon>Gammaproteobacteria</taxon>
        <taxon>Enterobacterales</taxon>
        <taxon>Erwiniaceae</taxon>
        <taxon>Erwinia</taxon>
    </lineage>
</organism>
<dbReference type="OrthoDB" id="6496235at2"/>
<protein>
    <recommendedName>
        <fullName evidence="3">Tetratricopeptide repeat protein</fullName>
    </recommendedName>
</protein>
<name>A0A0A3ZAQ0_9GAMM</name>
<dbReference type="Proteomes" id="UP000030351">
    <property type="component" value="Unassembled WGS sequence"/>
</dbReference>
<comment type="caution">
    <text evidence="1">The sequence shown here is derived from an EMBL/GenBank/DDBJ whole genome shotgun (WGS) entry which is preliminary data.</text>
</comment>
<evidence type="ECO:0008006" key="3">
    <source>
        <dbReference type="Google" id="ProtNLM"/>
    </source>
</evidence>
<accession>A0A0A3ZAQ0</accession>
<dbReference type="InterPro" id="IPR011990">
    <property type="entry name" value="TPR-like_helical_dom_sf"/>
</dbReference>
<dbReference type="STRING" id="371042.NG99_08860"/>
<evidence type="ECO:0000313" key="1">
    <source>
        <dbReference type="EMBL" id="KGT94706.1"/>
    </source>
</evidence>
<dbReference type="AlphaFoldDB" id="A0A0A3ZAQ0"/>
<proteinExistence type="predicted"/>
<dbReference type="EMBL" id="JRUQ01000027">
    <property type="protein sequence ID" value="KGT94706.1"/>
    <property type="molecule type" value="Genomic_DNA"/>
</dbReference>
<dbReference type="Gene3D" id="1.25.40.10">
    <property type="entry name" value="Tetratricopeptide repeat domain"/>
    <property type="match status" value="1"/>
</dbReference>
<reference evidence="1 2" key="1">
    <citation type="submission" date="2014-10" db="EMBL/GenBank/DDBJ databases">
        <title>Genome sequence of Erwinia typographi M043b.</title>
        <authorList>
            <person name="Chan K.-G."/>
            <person name="Tan W.-S."/>
        </authorList>
    </citation>
    <scope>NUCLEOTIDE SEQUENCE [LARGE SCALE GENOMIC DNA]</scope>
    <source>
        <strain evidence="1 2">M043b</strain>
    </source>
</reference>
<sequence length="101" mass="11256">MDREITEILQQGLPAKECASALNELGKKYQEQQQTDSAILCWEKSVECYGKPGFAQAQLMKAYNAKRRQCSQAGDGAGVELYSVKIDGLMQQSKDAIRYGF</sequence>
<keyword evidence="2" id="KW-1185">Reference proteome</keyword>